<gene>
    <name evidence="5" type="ORF">CARUB_v10025747mg</name>
</gene>
<dbReference type="GO" id="GO:0003677">
    <property type="term" value="F:DNA binding"/>
    <property type="evidence" value="ECO:0007669"/>
    <property type="project" value="InterPro"/>
</dbReference>
<feature type="region of interest" description="Disordered" evidence="4">
    <location>
        <begin position="417"/>
        <end position="436"/>
    </location>
</feature>
<comment type="subcellular location">
    <subcellularLocation>
        <location evidence="1">Nucleus</location>
    </subcellularLocation>
</comment>
<dbReference type="InterPro" id="IPR007015">
    <property type="entry name" value="DNA_pol_V/MYBBP1A"/>
</dbReference>
<dbReference type="STRING" id="81985.R0EVD8"/>
<dbReference type="EMBL" id="KB870812">
    <property type="protein sequence ID" value="EOA12796.1"/>
    <property type="molecule type" value="Genomic_DNA"/>
</dbReference>
<accession>R0EVD8</accession>
<name>R0EVD8_9BRAS</name>
<evidence type="ECO:0000313" key="5">
    <source>
        <dbReference type="EMBL" id="EOA12796.1"/>
    </source>
</evidence>
<dbReference type="SUPFAM" id="SSF48371">
    <property type="entry name" value="ARM repeat"/>
    <property type="match status" value="1"/>
</dbReference>
<dbReference type="PANTHER" id="PTHR13213">
    <property type="entry name" value="MYB-BINDING PROTEIN 1A FAMILY MEMBER"/>
    <property type="match status" value="1"/>
</dbReference>
<dbReference type="GO" id="GO:0006355">
    <property type="term" value="P:regulation of DNA-templated transcription"/>
    <property type="evidence" value="ECO:0007669"/>
    <property type="project" value="InterPro"/>
</dbReference>
<organism evidence="5 6">
    <name type="scientific">Capsella rubella</name>
    <dbReference type="NCBI Taxonomy" id="81985"/>
    <lineage>
        <taxon>Eukaryota</taxon>
        <taxon>Viridiplantae</taxon>
        <taxon>Streptophyta</taxon>
        <taxon>Embryophyta</taxon>
        <taxon>Tracheophyta</taxon>
        <taxon>Spermatophyta</taxon>
        <taxon>Magnoliopsida</taxon>
        <taxon>eudicotyledons</taxon>
        <taxon>Gunneridae</taxon>
        <taxon>Pentapetalae</taxon>
        <taxon>rosids</taxon>
        <taxon>malvids</taxon>
        <taxon>Brassicales</taxon>
        <taxon>Brassicaceae</taxon>
        <taxon>Camelineae</taxon>
        <taxon>Capsella</taxon>
    </lineage>
</organism>
<dbReference type="KEGG" id="crb:17874675"/>
<dbReference type="InterPro" id="IPR016024">
    <property type="entry name" value="ARM-type_fold"/>
</dbReference>
<feature type="compositionally biased region" description="Acidic residues" evidence="4">
    <location>
        <begin position="923"/>
        <end position="944"/>
    </location>
</feature>
<proteinExistence type="inferred from homology"/>
<dbReference type="OrthoDB" id="342531at2759"/>
<dbReference type="Pfam" id="PF04931">
    <property type="entry name" value="DNA_pol_phi"/>
    <property type="match status" value="1"/>
</dbReference>
<keyword evidence="6" id="KW-1185">Reference proteome</keyword>
<dbReference type="GO" id="GO:0005730">
    <property type="term" value="C:nucleolus"/>
    <property type="evidence" value="ECO:0007669"/>
    <property type="project" value="InterPro"/>
</dbReference>
<comment type="similarity">
    <text evidence="2">Belongs to the MYBBP1A family.</text>
</comment>
<evidence type="ECO:0000256" key="4">
    <source>
        <dbReference type="SAM" id="MobiDB-lite"/>
    </source>
</evidence>
<feature type="compositionally biased region" description="Basic and acidic residues" evidence="4">
    <location>
        <begin position="61"/>
        <end position="86"/>
    </location>
</feature>
<feature type="compositionally biased region" description="Low complexity" evidence="4">
    <location>
        <begin position="39"/>
        <end position="59"/>
    </location>
</feature>
<protein>
    <recommendedName>
        <fullName evidence="7">DNA polymerase V</fullName>
    </recommendedName>
</protein>
<evidence type="ECO:0000256" key="3">
    <source>
        <dbReference type="ARBA" id="ARBA00023242"/>
    </source>
</evidence>
<reference evidence="6" key="1">
    <citation type="journal article" date="2013" name="Nat. Genet.">
        <title>The Capsella rubella genome and the genomic consequences of rapid mating system evolution.</title>
        <authorList>
            <person name="Slotte T."/>
            <person name="Hazzouri K.M."/>
            <person name="Agren J.A."/>
            <person name="Koenig D."/>
            <person name="Maumus F."/>
            <person name="Guo Y.L."/>
            <person name="Steige K."/>
            <person name="Platts A.E."/>
            <person name="Escobar J.S."/>
            <person name="Newman L.K."/>
            <person name="Wang W."/>
            <person name="Mandakova T."/>
            <person name="Vello E."/>
            <person name="Smith L.M."/>
            <person name="Henz S.R."/>
            <person name="Steffen J."/>
            <person name="Takuno S."/>
            <person name="Brandvain Y."/>
            <person name="Coop G."/>
            <person name="Andolfatto P."/>
            <person name="Hu T.T."/>
            <person name="Blanchette M."/>
            <person name="Clark R.M."/>
            <person name="Quesneville H."/>
            <person name="Nordborg M."/>
            <person name="Gaut B.S."/>
            <person name="Lysak M.A."/>
            <person name="Jenkins J."/>
            <person name="Grimwood J."/>
            <person name="Chapman J."/>
            <person name="Prochnik S."/>
            <person name="Shu S."/>
            <person name="Rokhsar D."/>
            <person name="Schmutz J."/>
            <person name="Weigel D."/>
            <person name="Wright S.I."/>
        </authorList>
    </citation>
    <scope>NUCLEOTIDE SEQUENCE [LARGE SCALE GENOMIC DNA]</scope>
    <source>
        <strain evidence="6">cv. Monte Gargano</strain>
    </source>
</reference>
<evidence type="ECO:0000256" key="1">
    <source>
        <dbReference type="ARBA" id="ARBA00004123"/>
    </source>
</evidence>
<sequence length="1306" mass="145812">MGSKKRSNDDSTELLENNILTDSSTVMKKKKSKTDKIDTVANADSDTAAAAEAPGAASSGKDMEKKKNRKASDKLRKRKAALEKSDGLPASLPKSRPVDVNSNSDEAGEESLPAAAASSSLPLNYFTDLASSDPSVREAAADSLVLKLQEIQKQYEMLPDKESADGGLMLEAEKNDGLDNCAPHLRYALRRLIRGVSSSRECARQGFALGLTLPVSVISSINLESLLKLIVDSLSVSSSMKGQDIKECLLGRLFAYGALARSGRLIEDWQSDKDSQIIKEFTNALIGLAAKKRYLQEPAVHVLLDFVEKLPTEPVVTHVMEAPELHKWFEQATEVGNPDALLLALKLHEKISVDHPIFSKLLPVPFSPGKFFSADHLSAIGNCMKESTFCQPRVHSLWSVICNMLLPEAVVQSEDVTSIPSSSKKQKRNRKSNPVEEEAANNIRNFCEFFMEGALLSSSHDRKHLAFDILLLLLPKLPASFIQHVLSFKFVQCLMDILSTKDSWLHKVATHFLAQLMDWVKDDDTKRVAVTMALQKHSEGKFDNFTHTKTVKDLAAEFETEDGCTLFLQNLMNLFVDEQHVPEEPSNMKWSLEPCSLNSDQSQTTDDNSEIGSNEEKDSVGTTGNSDVLKSWVIESLPGILKHANLAPEAKLRVQKQILKFLAVQGLFLASLGTEVTSFELQEKFKWPKTATPAALCKMCIEQLQLLLSNSQKIENPLSKGNGLEQPDDPVSYFMKFLSTLQNIPSVSLFRSLNEADEKAFKKLQETVTKLSKEEKNCGLSADANKFHALRHLVVQLLLQILLHPGEFSEAASELSVCCDKAFSSLDLPKGDGEGEADDEEEPAVMDVLLDTLLSLLPHSSAPMRSSIEQVFKYFCQDVTNDGLLRMLRVIKKDLKPARHQEDQDSEDLDGDDDEDCLAIEEEEEENEEMGETGESDVQTDDSETVTSVVPMAVDREVPANSDDSDDDDGMDDDAMFRMDTYLAQIFKEKRNQVGGETAQSQLVLFKLRVLSLIEIYLHENPDNPQVMTVYLNLAQALVNPSTAESSLQLLQRIWGIIQKKIFKAKEFPKDESMEFSALATLLEKNLKLAAKPFKSKKSGVDPSKKKQSAAWNRHKMITNLGQNSTYWVMKIIDSRKFSETELEKILDVFRSVIVGYFDTRKSQLKIEFLEEVFRRRPWIGHQLFGFLLEKSGNAKFEFRRVEALELISETLRSLVPINENTQEGSKKTMKTHLKKLSHLIKELVAKIPENKARRAQVRKFCGRIFQMVSSLKLTNSLLKGLGPDGQTACESALGDLFLNLKNTEH</sequence>
<feature type="region of interest" description="Disordered" evidence="4">
    <location>
        <begin position="923"/>
        <end position="971"/>
    </location>
</feature>
<evidence type="ECO:0008006" key="7">
    <source>
        <dbReference type="Google" id="ProtNLM"/>
    </source>
</evidence>
<dbReference type="PANTHER" id="PTHR13213:SF2">
    <property type="entry name" value="MYB-BINDING PROTEIN 1A"/>
    <property type="match status" value="1"/>
</dbReference>
<feature type="region of interest" description="Disordered" evidence="4">
    <location>
        <begin position="586"/>
        <end position="623"/>
    </location>
</feature>
<feature type="region of interest" description="Disordered" evidence="4">
    <location>
        <begin position="26"/>
        <end position="115"/>
    </location>
</feature>
<keyword evidence="3" id="KW-0539">Nucleus</keyword>
<dbReference type="Proteomes" id="UP000029121">
    <property type="component" value="Unassembled WGS sequence"/>
</dbReference>
<dbReference type="eggNOG" id="KOG1926">
    <property type="taxonomic scope" value="Eukaryota"/>
</dbReference>
<evidence type="ECO:0000313" key="6">
    <source>
        <dbReference type="Proteomes" id="UP000029121"/>
    </source>
</evidence>
<evidence type="ECO:0000256" key="2">
    <source>
        <dbReference type="ARBA" id="ARBA00006809"/>
    </source>
</evidence>
<feature type="compositionally biased region" description="Polar residues" evidence="4">
    <location>
        <begin position="596"/>
        <end position="612"/>
    </location>
</feature>